<keyword evidence="6 11" id="KW-0479">Metal-binding</keyword>
<dbReference type="Pfam" id="PF03313">
    <property type="entry name" value="SDH_alpha"/>
    <property type="match status" value="1"/>
</dbReference>
<accession>A0ABQ2HIT3</accession>
<comment type="catalytic activity">
    <reaction evidence="10 11">
        <text>L-serine = pyruvate + NH4(+)</text>
        <dbReference type="Rhea" id="RHEA:19169"/>
        <dbReference type="ChEBI" id="CHEBI:15361"/>
        <dbReference type="ChEBI" id="CHEBI:28938"/>
        <dbReference type="ChEBI" id="CHEBI:33384"/>
        <dbReference type="EC" id="4.3.1.17"/>
    </reaction>
</comment>
<dbReference type="Pfam" id="PF03315">
    <property type="entry name" value="SDH_beta"/>
    <property type="match status" value="1"/>
</dbReference>
<dbReference type="InterPro" id="IPR029009">
    <property type="entry name" value="ASB_dom_sf"/>
</dbReference>
<feature type="domain" description="Serine dehydratase-like alpha subunit" evidence="12">
    <location>
        <begin position="184"/>
        <end position="448"/>
    </location>
</feature>
<dbReference type="Proteomes" id="UP000597656">
    <property type="component" value="Unassembled WGS sequence"/>
</dbReference>
<evidence type="ECO:0000259" key="13">
    <source>
        <dbReference type="Pfam" id="PF03315"/>
    </source>
</evidence>
<evidence type="ECO:0000256" key="9">
    <source>
        <dbReference type="ARBA" id="ARBA00023239"/>
    </source>
</evidence>
<dbReference type="NCBIfam" id="TIGR00720">
    <property type="entry name" value="sda_mono"/>
    <property type="match status" value="1"/>
</dbReference>
<evidence type="ECO:0000259" key="12">
    <source>
        <dbReference type="Pfam" id="PF03313"/>
    </source>
</evidence>
<reference evidence="15" key="1">
    <citation type="journal article" date="2019" name="Int. J. Syst. Evol. Microbiol.">
        <title>The Global Catalogue of Microorganisms (GCM) 10K type strain sequencing project: providing services to taxonomists for standard genome sequencing and annotation.</title>
        <authorList>
            <consortium name="The Broad Institute Genomics Platform"/>
            <consortium name="The Broad Institute Genome Sequencing Center for Infectious Disease"/>
            <person name="Wu L."/>
            <person name="Ma J."/>
        </authorList>
    </citation>
    <scope>NUCLEOTIDE SEQUENCE [LARGE SCALE GENOMIC DNA]</scope>
    <source>
        <strain evidence="15">CGMCC 4.7319</strain>
    </source>
</reference>
<evidence type="ECO:0000256" key="1">
    <source>
        <dbReference type="ARBA" id="ARBA00001966"/>
    </source>
</evidence>
<dbReference type="RefSeq" id="WP_189154208.1">
    <property type="nucleotide sequence ID" value="NZ_BMNC01000002.1"/>
</dbReference>
<dbReference type="PANTHER" id="PTHR30182:SF1">
    <property type="entry name" value="L-SERINE DEHYDRATASE 1"/>
    <property type="match status" value="1"/>
</dbReference>
<evidence type="ECO:0000313" key="15">
    <source>
        <dbReference type="Proteomes" id="UP000597656"/>
    </source>
</evidence>
<sequence>MAISVFDLFSVGIGPSSSHTVGPMRAAAMFVHKLGPKLSSVDRVHVELFGSLGATGHGHGSPKAVFLGLEGNLPEEVDPTVAAARVEEIVSGGRLKLGGAHEIDFVHDRDLVMHRRKSLPLHPNGMSFEAFSGDKSVEHAVYYSIGGGFVVDENASGTDRIKPDSTPLPHPFLTGDQLLARCRETGLSISEIMMANELSWRTEEEVRSGLLHIWHVMQECVERGCTEQGVLPGGLKVRRRAAEMRKSLQGEHFVTDPLRVMDWVTLFALAVNEENAAGGRVVTAPTNGAAGIVPAVLHYYTKFVPGASDDGVVRFLLTAAAIGVLFKENASISGAEVGCQGEVGSACSMAAGGLAEVLGGTPEQVENAAEIAMEHNLGLTCDPIGGLVQIPCIERNAVASIKAITAVRMALRGDGSHFVSLDKVIKTMRDTGKDMSVKYKETARGGLAVNVIEC</sequence>
<keyword evidence="8 11" id="KW-0411">Iron-sulfur</keyword>
<evidence type="ECO:0000256" key="7">
    <source>
        <dbReference type="ARBA" id="ARBA00023004"/>
    </source>
</evidence>
<evidence type="ECO:0000256" key="2">
    <source>
        <dbReference type="ARBA" id="ARBA00004742"/>
    </source>
</evidence>
<keyword evidence="7 11" id="KW-0408">Iron</keyword>
<comment type="pathway">
    <text evidence="2">Carbohydrate biosynthesis; gluconeogenesis.</text>
</comment>
<evidence type="ECO:0000256" key="8">
    <source>
        <dbReference type="ARBA" id="ARBA00023014"/>
    </source>
</evidence>
<name>A0ABQ2HIT3_9PSEU</name>
<dbReference type="EC" id="4.3.1.17" evidence="11"/>
<keyword evidence="15" id="KW-1185">Reference proteome</keyword>
<evidence type="ECO:0000256" key="4">
    <source>
        <dbReference type="ARBA" id="ARBA00022432"/>
    </source>
</evidence>
<evidence type="ECO:0000313" key="14">
    <source>
        <dbReference type="EMBL" id="GGM83143.1"/>
    </source>
</evidence>
<keyword evidence="5 11" id="KW-0004">4Fe-4S</keyword>
<evidence type="ECO:0000256" key="6">
    <source>
        <dbReference type="ARBA" id="ARBA00022723"/>
    </source>
</evidence>
<comment type="caution">
    <text evidence="14">The sequence shown here is derived from an EMBL/GenBank/DDBJ whole genome shotgun (WGS) entry which is preliminary data.</text>
</comment>
<feature type="domain" description="Serine dehydratase beta chain" evidence="13">
    <location>
        <begin position="4"/>
        <end position="154"/>
    </location>
</feature>
<dbReference type="InterPro" id="IPR005130">
    <property type="entry name" value="Ser_deHydtase-like_asu"/>
</dbReference>
<comment type="similarity">
    <text evidence="3 11">Belongs to the iron-sulfur dependent L-serine dehydratase family.</text>
</comment>
<keyword evidence="9 11" id="KW-0456">Lyase</keyword>
<dbReference type="InterPro" id="IPR005131">
    <property type="entry name" value="Ser_deHydtase_bsu"/>
</dbReference>
<dbReference type="Gene3D" id="3.30.1330.90">
    <property type="entry name" value="D-3-phosphoglycerate dehydrogenase, domain 3"/>
    <property type="match status" value="1"/>
</dbReference>
<dbReference type="InterPro" id="IPR004644">
    <property type="entry name" value="Fe-S_L-Ser_mono"/>
</dbReference>
<gene>
    <name evidence="14" type="primary">sdaA</name>
    <name evidence="14" type="ORF">GCM10011609_18840</name>
</gene>
<organism evidence="14 15">
    <name type="scientific">Lentzea pudingi</name>
    <dbReference type="NCBI Taxonomy" id="1789439"/>
    <lineage>
        <taxon>Bacteria</taxon>
        <taxon>Bacillati</taxon>
        <taxon>Actinomycetota</taxon>
        <taxon>Actinomycetes</taxon>
        <taxon>Pseudonocardiales</taxon>
        <taxon>Pseudonocardiaceae</taxon>
        <taxon>Lentzea</taxon>
    </lineage>
</organism>
<dbReference type="PANTHER" id="PTHR30182">
    <property type="entry name" value="L-SERINE DEHYDRATASE"/>
    <property type="match status" value="1"/>
</dbReference>
<dbReference type="InterPro" id="IPR051318">
    <property type="entry name" value="Fe-S_L-Ser"/>
</dbReference>
<evidence type="ECO:0000256" key="11">
    <source>
        <dbReference type="RuleBase" id="RU366059"/>
    </source>
</evidence>
<proteinExistence type="inferred from homology"/>
<comment type="cofactor">
    <cofactor evidence="1 11">
        <name>[4Fe-4S] cluster</name>
        <dbReference type="ChEBI" id="CHEBI:49883"/>
    </cofactor>
</comment>
<keyword evidence="4 11" id="KW-0312">Gluconeogenesis</keyword>
<evidence type="ECO:0000256" key="10">
    <source>
        <dbReference type="ARBA" id="ARBA00049406"/>
    </source>
</evidence>
<dbReference type="SUPFAM" id="SSF143548">
    <property type="entry name" value="Serine metabolism enzymes domain"/>
    <property type="match status" value="1"/>
</dbReference>
<dbReference type="EMBL" id="BMNC01000002">
    <property type="protein sequence ID" value="GGM83143.1"/>
    <property type="molecule type" value="Genomic_DNA"/>
</dbReference>
<evidence type="ECO:0000256" key="5">
    <source>
        <dbReference type="ARBA" id="ARBA00022485"/>
    </source>
</evidence>
<protein>
    <recommendedName>
        <fullName evidence="11">L-serine dehydratase</fullName>
        <ecNumber evidence="11">4.3.1.17</ecNumber>
    </recommendedName>
</protein>
<evidence type="ECO:0000256" key="3">
    <source>
        <dbReference type="ARBA" id="ARBA00008636"/>
    </source>
</evidence>